<dbReference type="Proteomes" id="UP000050398">
    <property type="component" value="Unassembled WGS sequence"/>
</dbReference>
<dbReference type="OrthoDB" id="2374820at2"/>
<dbReference type="InterPro" id="IPR014794">
    <property type="entry name" value="DUF1779"/>
</dbReference>
<proteinExistence type="predicted"/>
<dbReference type="InterPro" id="IPR036209">
    <property type="entry name" value="YwmB-like_sf"/>
</dbReference>
<dbReference type="EMBL" id="LIXZ01000008">
    <property type="protein sequence ID" value="KPL59352.1"/>
    <property type="molecule type" value="Genomic_DNA"/>
</dbReference>
<dbReference type="SUPFAM" id="SSF143842">
    <property type="entry name" value="YwmB-like"/>
    <property type="match status" value="1"/>
</dbReference>
<dbReference type="AlphaFoldDB" id="A0A0P6WE50"/>
<sequence length="249" mass="28399">MGRYFYIILIFLVGLGFLPVINGNNTIVAKHLLDIEKLDQAIVHSQGQITEWSLYARENKKSFTNKGFAKYSTTMQERFSDFDWETEKSAEGVVVVGQRQTSHGEETIKLQHTPTNGHSVSYIMYEMRGNQKALGEKTKQYIKSEFIPNMEIIFTSKPMIFSCIKGEFNDKLEKVLSNQAVELMSKLDAKELESLKEEDFYSISAYSEQMSRTIPTKNDDMNIQLGLRKSGMGAKTTFVIGTPILIIEY</sequence>
<dbReference type="Gene3D" id="3.30.2030.10">
    <property type="entry name" value="YwmB-like"/>
    <property type="match status" value="1"/>
</dbReference>
<evidence type="ECO:0000313" key="2">
    <source>
        <dbReference type="Proteomes" id="UP000050398"/>
    </source>
</evidence>
<comment type="caution">
    <text evidence="1">The sequence shown here is derived from an EMBL/GenBank/DDBJ whole genome shotgun (WGS) entry which is preliminary data.</text>
</comment>
<accession>A0A0P6WE50</accession>
<protein>
    <recommendedName>
        <fullName evidence="3">TATA-box binding protein</fullName>
    </recommendedName>
</protein>
<evidence type="ECO:0000313" key="1">
    <source>
        <dbReference type="EMBL" id="KPL59352.1"/>
    </source>
</evidence>
<dbReference type="RefSeq" id="WP_060672853.1">
    <property type="nucleotide sequence ID" value="NZ_JBCNGU010000002.1"/>
</dbReference>
<dbReference type="eggNOG" id="ENOG5033GA6">
    <property type="taxonomic scope" value="Bacteria"/>
</dbReference>
<organism evidence="1 2">
    <name type="scientific">Rossellomorea vietnamensis</name>
    <dbReference type="NCBI Taxonomy" id="218284"/>
    <lineage>
        <taxon>Bacteria</taxon>
        <taxon>Bacillati</taxon>
        <taxon>Bacillota</taxon>
        <taxon>Bacilli</taxon>
        <taxon>Bacillales</taxon>
        <taxon>Bacillaceae</taxon>
        <taxon>Rossellomorea</taxon>
    </lineage>
</organism>
<dbReference type="PATRIC" id="fig|218284.4.peg.4249"/>
<reference evidence="1 2" key="1">
    <citation type="submission" date="2015-08" db="EMBL/GenBank/DDBJ databases">
        <title>Draft Genome Sequence of Bacillus vietnamensis UCD-SED5.</title>
        <authorList>
            <person name="Lee R.D."/>
            <person name="Jospin G."/>
            <person name="Lang J.M."/>
            <person name="Coil D.A."/>
            <person name="Eisen J.A."/>
        </authorList>
    </citation>
    <scope>NUCLEOTIDE SEQUENCE [LARGE SCALE GENOMIC DNA]</scope>
    <source>
        <strain evidence="1 2">UCD-SED5</strain>
    </source>
</reference>
<gene>
    <name evidence="1" type="ORF">AM506_12645</name>
</gene>
<dbReference type="Gene3D" id="3.30.360.40">
    <property type="entry name" value="YwmB-like"/>
    <property type="match status" value="1"/>
</dbReference>
<dbReference type="Pfam" id="PF08680">
    <property type="entry name" value="DUF1779"/>
    <property type="match status" value="1"/>
</dbReference>
<evidence type="ECO:0008006" key="3">
    <source>
        <dbReference type="Google" id="ProtNLM"/>
    </source>
</evidence>
<name>A0A0P6WE50_9BACI</name>